<dbReference type="PANTHER" id="PTHR43364">
    <property type="entry name" value="NADH-SPECIFIC METHYLGLYOXAL REDUCTASE-RELATED"/>
    <property type="match status" value="1"/>
</dbReference>
<dbReference type="InterPro" id="IPR036812">
    <property type="entry name" value="NAD(P)_OxRdtase_dom_sf"/>
</dbReference>
<dbReference type="Pfam" id="PF00248">
    <property type="entry name" value="Aldo_ket_red"/>
    <property type="match status" value="1"/>
</dbReference>
<gene>
    <name evidence="2" type="ORF">AVDCRST_MAG71-176</name>
</gene>
<dbReference type="EMBL" id="CADCUA010000046">
    <property type="protein sequence ID" value="CAA9302021.1"/>
    <property type="molecule type" value="Genomic_DNA"/>
</dbReference>
<dbReference type="CDD" id="cd19092">
    <property type="entry name" value="AKR_BsYcsN_EcYdhF-like"/>
    <property type="match status" value="1"/>
</dbReference>
<dbReference type="GO" id="GO:0005829">
    <property type="term" value="C:cytosol"/>
    <property type="evidence" value="ECO:0007669"/>
    <property type="project" value="TreeGrafter"/>
</dbReference>
<name>A0A6J4KDS1_9GAMM</name>
<accession>A0A6J4KDS1</accession>
<feature type="domain" description="NADP-dependent oxidoreductase" evidence="1">
    <location>
        <begin position="5"/>
        <end position="266"/>
    </location>
</feature>
<organism evidence="2">
    <name type="scientific">uncultured Lysobacter sp</name>
    <dbReference type="NCBI Taxonomy" id="271060"/>
    <lineage>
        <taxon>Bacteria</taxon>
        <taxon>Pseudomonadati</taxon>
        <taxon>Pseudomonadota</taxon>
        <taxon>Gammaproteobacteria</taxon>
        <taxon>Lysobacterales</taxon>
        <taxon>Lysobacteraceae</taxon>
        <taxon>Lysobacter</taxon>
        <taxon>environmental samples</taxon>
    </lineage>
</organism>
<evidence type="ECO:0000259" key="1">
    <source>
        <dbReference type="Pfam" id="PF00248"/>
    </source>
</evidence>
<dbReference type="PANTHER" id="PTHR43364:SF1">
    <property type="entry name" value="OXIDOREDUCTASE YDHF"/>
    <property type="match status" value="1"/>
</dbReference>
<reference evidence="2" key="1">
    <citation type="submission" date="2020-02" db="EMBL/GenBank/DDBJ databases">
        <authorList>
            <person name="Meier V. D."/>
        </authorList>
    </citation>
    <scope>NUCLEOTIDE SEQUENCE</scope>
    <source>
        <strain evidence="2">AVDCRST_MAG71</strain>
    </source>
</reference>
<protein>
    <submittedName>
        <fullName evidence="2">Oxidoreductase YdhF</fullName>
    </submittedName>
</protein>
<dbReference type="Gene3D" id="3.20.20.100">
    <property type="entry name" value="NADP-dependent oxidoreductase domain"/>
    <property type="match status" value="1"/>
</dbReference>
<evidence type="ECO:0000313" key="2">
    <source>
        <dbReference type="EMBL" id="CAA9302021.1"/>
    </source>
</evidence>
<dbReference type="SUPFAM" id="SSF51430">
    <property type="entry name" value="NAD(P)-linked oxidoreductase"/>
    <property type="match status" value="1"/>
</dbReference>
<sequence length="276" mass="30348">MAEWNCSPAQRLAWIEGALESGIDSFDHADIYGDYRVETLFGEALALAPQLRERMRLVTKCGIRLISTQRPAHRIKSYDTSRGHVIASVDQSLRALRTDRIDLLLIHRPDALMDPMQLARTFETLKAAGKVLHVGVSNHAPSQLALVQQFHPLAAHQVELSPLQLAPLHDGRLDQCLALGLRPMAWSPLGGGRLFAADDAQALRVREVLQRLAVEHAVSVATIAYAWILRHPSAPLPITGTGRIDGLREAVAALDVSLAAEDWYAVWEASTGHRVP</sequence>
<dbReference type="InterPro" id="IPR023210">
    <property type="entry name" value="NADP_OxRdtase_dom"/>
</dbReference>
<dbReference type="AlphaFoldDB" id="A0A6J4KDS1"/>
<proteinExistence type="predicted"/>
<dbReference type="InterPro" id="IPR050523">
    <property type="entry name" value="AKR_Detox_Biosynth"/>
</dbReference>